<evidence type="ECO:0000313" key="3">
    <source>
        <dbReference type="EMBL" id="THF66303.1"/>
    </source>
</evidence>
<dbReference type="Pfam" id="PF20250">
    <property type="entry name" value="FapA_N"/>
    <property type="match status" value="1"/>
</dbReference>
<feature type="domain" description="Flagellar Assembly Protein A N-terminal region" evidence="2">
    <location>
        <begin position="102"/>
        <end position="271"/>
    </location>
</feature>
<evidence type="ECO:0000256" key="1">
    <source>
        <dbReference type="SAM" id="Coils"/>
    </source>
</evidence>
<dbReference type="InterPro" id="IPR046866">
    <property type="entry name" value="FapA_N"/>
</dbReference>
<dbReference type="Proteomes" id="UP000308430">
    <property type="component" value="Unassembled WGS sequence"/>
</dbReference>
<accession>A0A4S4B1B6</accession>
<dbReference type="OrthoDB" id="5807941at2"/>
<evidence type="ECO:0000259" key="2">
    <source>
        <dbReference type="Pfam" id="PF20250"/>
    </source>
</evidence>
<organism evidence="3 4">
    <name type="scientific">Pseudothauera nasutitermitis</name>
    <dbReference type="NCBI Taxonomy" id="2565930"/>
    <lineage>
        <taxon>Bacteria</taxon>
        <taxon>Pseudomonadati</taxon>
        <taxon>Pseudomonadota</taxon>
        <taxon>Betaproteobacteria</taxon>
        <taxon>Rhodocyclales</taxon>
        <taxon>Zoogloeaceae</taxon>
        <taxon>Pseudothauera</taxon>
    </lineage>
</organism>
<sequence>MEPDEQMEPCMEAEIDPAEAVGKGLGLTFSLDEESGVLFARVEPDPAAMPIDESWLNARLAEDGHARLRYVPMALTSLLAIYNSGQAVEALKIAERVDASLSIILSPDALQAMLTIVPAQGGRPVTKADVLAQLTEKGVTEGILLDDINRAIAAGQAQGVVIARGRAPVPGENGRLESLVAQVRSRVPRLTETGQVDFRDLGDIVTVRADQPLMVRRPAGRGVAGVDVLGRELPAPDGQEVAFAPALKGARTDPQNPDQLLAEIAGQPVEVAGGMTVEPVYVIPAVNMASGNVNFDGSVVVRGDVAAGMRIRATGDIEIGGTADPCHLEAGGNVVIKGGALGGLGRTELADCTIRCAGSFTSGYAQQARVEAGDSIFIDDMAMQCDLSAANHIRVGNRRRGHIIGGRVLAALSITGKVIGSPNRIATHVEVGVTPATSRRILELARERDAREKQLLDISKYLIFADRNPTKVDPNTVERACATASRLSAEVETLRDEENALNHLMELSGQATVCAENVLHEGVVVQLGANRFRPRGEMGPCVIGMLDGTLGPLPEPAPGA</sequence>
<dbReference type="Pfam" id="PF03961">
    <property type="entry name" value="FapA"/>
    <property type="match status" value="1"/>
</dbReference>
<proteinExistence type="predicted"/>
<gene>
    <name evidence="3" type="ORF">E6C76_05525</name>
</gene>
<name>A0A4S4B1B6_9RHOO</name>
<dbReference type="PANTHER" id="PTHR38032">
    <property type="entry name" value="POLYMERASE-RELATED"/>
    <property type="match status" value="1"/>
</dbReference>
<reference evidence="3 4" key="1">
    <citation type="submission" date="2019-04" db="EMBL/GenBank/DDBJ databases">
        <title>Azoarcus nasutitermitis sp. nov. isolated from termite nest.</title>
        <authorList>
            <person name="Lin S.-Y."/>
            <person name="Hameed A."/>
            <person name="Hsu Y.-H."/>
            <person name="Young C.-C."/>
        </authorList>
    </citation>
    <scope>NUCLEOTIDE SEQUENCE [LARGE SCALE GENOMIC DNA]</scope>
    <source>
        <strain evidence="3 4">CC-YHH838</strain>
    </source>
</reference>
<dbReference type="InterPro" id="IPR005646">
    <property type="entry name" value="FapA"/>
</dbReference>
<feature type="coiled-coil region" evidence="1">
    <location>
        <begin position="477"/>
        <end position="504"/>
    </location>
</feature>
<dbReference type="EMBL" id="SSOC01000002">
    <property type="protein sequence ID" value="THF66303.1"/>
    <property type="molecule type" value="Genomic_DNA"/>
</dbReference>
<comment type="caution">
    <text evidence="3">The sequence shown here is derived from an EMBL/GenBank/DDBJ whole genome shotgun (WGS) entry which is preliminary data.</text>
</comment>
<keyword evidence="4" id="KW-1185">Reference proteome</keyword>
<keyword evidence="1" id="KW-0175">Coiled coil</keyword>
<dbReference type="AlphaFoldDB" id="A0A4S4B1B6"/>
<dbReference type="PANTHER" id="PTHR38032:SF1">
    <property type="entry name" value="RNA-BINDING PROTEIN KHPB N-TERMINAL DOMAIN-CONTAINING PROTEIN"/>
    <property type="match status" value="1"/>
</dbReference>
<protein>
    <submittedName>
        <fullName evidence="3">DUF342 domain-containing protein</fullName>
    </submittedName>
</protein>
<evidence type="ECO:0000313" key="4">
    <source>
        <dbReference type="Proteomes" id="UP000308430"/>
    </source>
</evidence>
<dbReference type="InterPro" id="IPR046865">
    <property type="entry name" value="FapA_b_solenoid"/>
</dbReference>